<dbReference type="PROSITE" id="PS50995">
    <property type="entry name" value="HTH_MARR_2"/>
    <property type="match status" value="1"/>
</dbReference>
<dbReference type="SMART" id="SM00347">
    <property type="entry name" value="HTH_MARR"/>
    <property type="match status" value="1"/>
</dbReference>
<accession>A0A5R9CXQ2</accession>
<dbReference type="GO" id="GO:0003677">
    <property type="term" value="F:DNA binding"/>
    <property type="evidence" value="ECO:0007669"/>
    <property type="project" value="UniProtKB-KW"/>
</dbReference>
<dbReference type="InterPro" id="IPR036390">
    <property type="entry name" value="WH_DNA-bd_sf"/>
</dbReference>
<dbReference type="AlphaFoldDB" id="A0A5R9CXQ2"/>
<dbReference type="Proteomes" id="UP000305100">
    <property type="component" value="Unassembled WGS sequence"/>
</dbReference>
<keyword evidence="1" id="KW-0805">Transcription regulation</keyword>
<dbReference type="EMBL" id="VBSX01000009">
    <property type="protein sequence ID" value="TLQ19841.1"/>
    <property type="molecule type" value="Genomic_DNA"/>
</dbReference>
<gene>
    <name evidence="5" type="ORF">FEZ41_05235</name>
</gene>
<evidence type="ECO:0000313" key="5">
    <source>
        <dbReference type="EMBL" id="TLQ19841.1"/>
    </source>
</evidence>
<keyword evidence="2" id="KW-0238">DNA-binding</keyword>
<organism evidence="5 6">
    <name type="scientific">Lentilactobacillus parafarraginis</name>
    <dbReference type="NCBI Taxonomy" id="390842"/>
    <lineage>
        <taxon>Bacteria</taxon>
        <taxon>Bacillati</taxon>
        <taxon>Bacillota</taxon>
        <taxon>Bacilli</taxon>
        <taxon>Lactobacillales</taxon>
        <taxon>Lactobacillaceae</taxon>
        <taxon>Lentilactobacillus</taxon>
    </lineage>
</organism>
<evidence type="ECO:0000256" key="1">
    <source>
        <dbReference type="ARBA" id="ARBA00023015"/>
    </source>
</evidence>
<sequence length="156" mass="17682">MDQEDLVQQIIRPFKRIAKLYSELDQTTSTYGTGIPLFPPEIHAITTINAHPGSSLTELSQYLDVTKGTTTKLIQKLVKKGMVVKTFAPNSENQLSLMLTSKGKIANESHTEYVAYLDQQLIAIYQKVPSELLPYFATVSKESEKFFKKLIKERQE</sequence>
<reference evidence="5 6" key="1">
    <citation type="submission" date="2019-05" db="EMBL/GenBank/DDBJ databases">
        <title>The metagenome of a microbial culture collection derived from dairy environment covers the genomic content of the human microbiome.</title>
        <authorList>
            <person name="Roder T."/>
            <person name="Wuthrich D."/>
            <person name="Sattari Z."/>
            <person name="Von Ah U."/>
            <person name="Bar C."/>
            <person name="Ronchi F."/>
            <person name="Macpherson A.J."/>
            <person name="Ganal-Vonarburg S.C."/>
            <person name="Bruggmann R."/>
            <person name="Vergeres G."/>
        </authorList>
    </citation>
    <scope>NUCLEOTIDE SEQUENCE [LARGE SCALE GENOMIC DNA]</scope>
    <source>
        <strain evidence="5 6">FAM 1079</strain>
    </source>
</reference>
<dbReference type="RefSeq" id="WP_138467411.1">
    <property type="nucleotide sequence ID" value="NZ_VBSX01000009.1"/>
</dbReference>
<comment type="caution">
    <text evidence="5">The sequence shown here is derived from an EMBL/GenBank/DDBJ whole genome shotgun (WGS) entry which is preliminary data.</text>
</comment>
<dbReference type="InterPro" id="IPR036388">
    <property type="entry name" value="WH-like_DNA-bd_sf"/>
</dbReference>
<proteinExistence type="predicted"/>
<dbReference type="Gene3D" id="1.10.10.10">
    <property type="entry name" value="Winged helix-like DNA-binding domain superfamily/Winged helix DNA-binding domain"/>
    <property type="match status" value="1"/>
</dbReference>
<dbReference type="PANTHER" id="PTHR42756">
    <property type="entry name" value="TRANSCRIPTIONAL REGULATOR, MARR"/>
    <property type="match status" value="1"/>
</dbReference>
<dbReference type="PANTHER" id="PTHR42756:SF1">
    <property type="entry name" value="TRANSCRIPTIONAL REPRESSOR OF EMRAB OPERON"/>
    <property type="match status" value="1"/>
</dbReference>
<protein>
    <submittedName>
        <fullName evidence="5">MarR family transcriptional regulator</fullName>
    </submittedName>
</protein>
<evidence type="ECO:0000313" key="6">
    <source>
        <dbReference type="Proteomes" id="UP000305100"/>
    </source>
</evidence>
<dbReference type="Pfam" id="PF12802">
    <property type="entry name" value="MarR_2"/>
    <property type="match status" value="1"/>
</dbReference>
<feature type="domain" description="HTH marR-type" evidence="4">
    <location>
        <begin position="3"/>
        <end position="144"/>
    </location>
</feature>
<evidence type="ECO:0000259" key="4">
    <source>
        <dbReference type="PROSITE" id="PS50995"/>
    </source>
</evidence>
<dbReference type="SUPFAM" id="SSF46785">
    <property type="entry name" value="Winged helix' DNA-binding domain"/>
    <property type="match status" value="1"/>
</dbReference>
<dbReference type="OrthoDB" id="2327675at2"/>
<name>A0A5R9CXQ2_9LACO</name>
<dbReference type="InterPro" id="IPR000835">
    <property type="entry name" value="HTH_MarR-typ"/>
</dbReference>
<evidence type="ECO:0000256" key="2">
    <source>
        <dbReference type="ARBA" id="ARBA00023125"/>
    </source>
</evidence>
<keyword evidence="3" id="KW-0804">Transcription</keyword>
<dbReference type="GO" id="GO:0003700">
    <property type="term" value="F:DNA-binding transcription factor activity"/>
    <property type="evidence" value="ECO:0007669"/>
    <property type="project" value="InterPro"/>
</dbReference>
<evidence type="ECO:0000256" key="3">
    <source>
        <dbReference type="ARBA" id="ARBA00023163"/>
    </source>
</evidence>